<dbReference type="AlphaFoldDB" id="A0A0B3RSN0"/>
<evidence type="ECO:0000313" key="5">
    <source>
        <dbReference type="EMBL" id="KHQ50982.1"/>
    </source>
</evidence>
<name>A0A0B3RSN0_9RHOB</name>
<reference evidence="5 6" key="1">
    <citation type="submission" date="2014-10" db="EMBL/GenBank/DDBJ databases">
        <title>Genome sequence of Ponticoccus sp. strain UMTAT08 isolated from clonal culture of toxic dinoflagellate Alexandrium tamiyavanichii.</title>
        <authorList>
            <person name="Gan H.Y."/>
            <person name="Muhd D.-D."/>
            <person name="Mohd Noor M.E."/>
            <person name="Yeong Y.S."/>
            <person name="Usup G."/>
        </authorList>
    </citation>
    <scope>NUCLEOTIDE SEQUENCE [LARGE SCALE GENOMIC DNA]</scope>
    <source>
        <strain evidence="5 6">UMTAT08</strain>
    </source>
</reference>
<evidence type="ECO:0000256" key="1">
    <source>
        <dbReference type="ARBA" id="ARBA00023002"/>
    </source>
</evidence>
<dbReference type="Pfam" id="PF09130">
    <property type="entry name" value="DUF1932"/>
    <property type="match status" value="1"/>
</dbReference>
<dbReference type="InterPro" id="IPR013328">
    <property type="entry name" value="6PGD_dom2"/>
</dbReference>
<evidence type="ECO:0000256" key="2">
    <source>
        <dbReference type="PIRSR" id="PIRSR000103-1"/>
    </source>
</evidence>
<feature type="domain" description="Phosphogluconate dehydrogenase NAD-binding putative C-terminal" evidence="4">
    <location>
        <begin position="205"/>
        <end position="275"/>
    </location>
</feature>
<dbReference type="InterPro" id="IPR015814">
    <property type="entry name" value="Pgluconate_DH_NAD-bd_C"/>
</dbReference>
<accession>A0A0B3RSN0</accession>
<dbReference type="GO" id="GO:0050661">
    <property type="term" value="F:NADP binding"/>
    <property type="evidence" value="ECO:0007669"/>
    <property type="project" value="InterPro"/>
</dbReference>
<dbReference type="STRING" id="561184.SAMN05216376_102454"/>
<evidence type="ECO:0000259" key="4">
    <source>
        <dbReference type="Pfam" id="PF09130"/>
    </source>
</evidence>
<dbReference type="GO" id="GO:0016491">
    <property type="term" value="F:oxidoreductase activity"/>
    <property type="evidence" value="ECO:0007669"/>
    <property type="project" value="UniProtKB-KW"/>
</dbReference>
<dbReference type="InterPro" id="IPR036291">
    <property type="entry name" value="NAD(P)-bd_dom_sf"/>
</dbReference>
<dbReference type="InterPro" id="IPR015815">
    <property type="entry name" value="HIBADH-related"/>
</dbReference>
<dbReference type="SUPFAM" id="SSF51735">
    <property type="entry name" value="NAD(P)-binding Rossmann-fold domains"/>
    <property type="match status" value="1"/>
</dbReference>
<dbReference type="SUPFAM" id="SSF48179">
    <property type="entry name" value="6-phosphogluconate dehydrogenase C-terminal domain-like"/>
    <property type="match status" value="1"/>
</dbReference>
<evidence type="ECO:0000313" key="6">
    <source>
        <dbReference type="Proteomes" id="UP000030960"/>
    </source>
</evidence>
<dbReference type="Proteomes" id="UP000030960">
    <property type="component" value="Unassembled WGS sequence"/>
</dbReference>
<sequence length="305" mass="31872">MTEQRSSLRAMSERIAFVGLGEAATAFVEGWGAGRAASVRAYDIKSASADTAPEIADRAARLGVIACASAAEALDGADLVFCTVTADQAVAAAESYAPDLPNGALWCDLNSCAPASKARAARAVIAAGGRYLDVAVMAPVYPKRNMVPCLLAGPEAREAAPLLQALPMNVKVAGDTVGRASSIKLVRSIMVKGMEALTAECVLAAVAAGVEDEVFPSLKEGHPKIDVPSRAAYNFERSLVHGVRRGAEMDEAARMLSDMGLDGGMSAAAANWQRALATTGLELPEGDVPDHLWFAQEYLKRLQKG</sequence>
<dbReference type="Gene3D" id="1.10.1040.10">
    <property type="entry name" value="N-(1-d-carboxylethyl)-l-norvaline Dehydrogenase, domain 2"/>
    <property type="match status" value="1"/>
</dbReference>
<feature type="domain" description="6-phosphogluconate dehydrogenase NADP-binding" evidence="3">
    <location>
        <begin position="15"/>
        <end position="145"/>
    </location>
</feature>
<dbReference type="Gene3D" id="3.40.50.720">
    <property type="entry name" value="NAD(P)-binding Rossmann-like Domain"/>
    <property type="match status" value="1"/>
</dbReference>
<comment type="caution">
    <text evidence="5">The sequence shown here is derived from an EMBL/GenBank/DDBJ whole genome shotgun (WGS) entry which is preliminary data.</text>
</comment>
<dbReference type="InterPro" id="IPR006115">
    <property type="entry name" value="6PGDH_NADP-bd"/>
</dbReference>
<keyword evidence="6" id="KW-1185">Reference proteome</keyword>
<proteinExistence type="predicted"/>
<dbReference type="PATRIC" id="fig|1515334.3.peg.4379"/>
<evidence type="ECO:0000259" key="3">
    <source>
        <dbReference type="Pfam" id="PF03446"/>
    </source>
</evidence>
<gene>
    <name evidence="5" type="ORF">OA50_04349</name>
</gene>
<dbReference type="InterPro" id="IPR008927">
    <property type="entry name" value="6-PGluconate_DH-like_C_sf"/>
</dbReference>
<dbReference type="Pfam" id="PF03446">
    <property type="entry name" value="NAD_binding_2"/>
    <property type="match status" value="1"/>
</dbReference>
<keyword evidence="1" id="KW-0560">Oxidoreductase</keyword>
<dbReference type="EMBL" id="JSUQ01000020">
    <property type="protein sequence ID" value="KHQ50982.1"/>
    <property type="molecule type" value="Genomic_DNA"/>
</dbReference>
<feature type="active site" evidence="2">
    <location>
        <position position="184"/>
    </location>
</feature>
<protein>
    <submittedName>
        <fullName evidence="5">Beta-hydroxyacid dehydrogenase, 3-hydroxyisobutyrate dehydrogenase</fullName>
    </submittedName>
</protein>
<organism evidence="5 6">
    <name type="scientific">Mameliella alba</name>
    <dbReference type="NCBI Taxonomy" id="561184"/>
    <lineage>
        <taxon>Bacteria</taxon>
        <taxon>Pseudomonadati</taxon>
        <taxon>Pseudomonadota</taxon>
        <taxon>Alphaproteobacteria</taxon>
        <taxon>Rhodobacterales</taxon>
        <taxon>Roseobacteraceae</taxon>
        <taxon>Mameliella</taxon>
    </lineage>
</organism>
<dbReference type="PIRSF" id="PIRSF000103">
    <property type="entry name" value="HIBADH"/>
    <property type="match status" value="1"/>
</dbReference>